<evidence type="ECO:0000313" key="1">
    <source>
        <dbReference type="EnsemblPlants" id="AUR62035484-RA:cds"/>
    </source>
</evidence>
<dbReference type="Proteomes" id="UP000596660">
    <property type="component" value="Unplaced"/>
</dbReference>
<sequence>MKMLRSISSPSATTRRYTGYYANGYRFYTKSRDSRCKTENSGVNLTAFTPSFAKKSEDENNNLSREDLATTVVNAKATLDDLDDLGEEIHDDSDYDDTLWDWMRAEDDDEDVNE</sequence>
<reference evidence="1" key="2">
    <citation type="submission" date="2021-03" db="UniProtKB">
        <authorList>
            <consortium name="EnsemblPlants"/>
        </authorList>
    </citation>
    <scope>IDENTIFICATION</scope>
</reference>
<proteinExistence type="predicted"/>
<name>A0A803MUH2_CHEQI</name>
<keyword evidence="2" id="KW-1185">Reference proteome</keyword>
<accession>A0A803MUH2</accession>
<dbReference type="Gramene" id="AUR62035484-RA">
    <property type="protein sequence ID" value="AUR62035484-RA:cds"/>
    <property type="gene ID" value="AUR62035484"/>
</dbReference>
<dbReference type="EnsemblPlants" id="AUR62035484-RA">
    <property type="protein sequence ID" value="AUR62035484-RA:cds"/>
    <property type="gene ID" value="AUR62035484"/>
</dbReference>
<dbReference type="AlphaFoldDB" id="A0A803MUH2"/>
<organism evidence="1 2">
    <name type="scientific">Chenopodium quinoa</name>
    <name type="common">Quinoa</name>
    <dbReference type="NCBI Taxonomy" id="63459"/>
    <lineage>
        <taxon>Eukaryota</taxon>
        <taxon>Viridiplantae</taxon>
        <taxon>Streptophyta</taxon>
        <taxon>Embryophyta</taxon>
        <taxon>Tracheophyta</taxon>
        <taxon>Spermatophyta</taxon>
        <taxon>Magnoliopsida</taxon>
        <taxon>eudicotyledons</taxon>
        <taxon>Gunneridae</taxon>
        <taxon>Pentapetalae</taxon>
        <taxon>Caryophyllales</taxon>
        <taxon>Chenopodiaceae</taxon>
        <taxon>Chenopodioideae</taxon>
        <taxon>Atripliceae</taxon>
        <taxon>Chenopodium</taxon>
    </lineage>
</organism>
<evidence type="ECO:0000313" key="2">
    <source>
        <dbReference type="Proteomes" id="UP000596660"/>
    </source>
</evidence>
<protein>
    <submittedName>
        <fullName evidence="1">Uncharacterized protein</fullName>
    </submittedName>
</protein>
<reference evidence="1" key="1">
    <citation type="journal article" date="2017" name="Nature">
        <title>The genome of Chenopodium quinoa.</title>
        <authorList>
            <person name="Jarvis D.E."/>
            <person name="Ho Y.S."/>
            <person name="Lightfoot D.J."/>
            <person name="Schmoeckel S.M."/>
            <person name="Li B."/>
            <person name="Borm T.J.A."/>
            <person name="Ohyanagi H."/>
            <person name="Mineta K."/>
            <person name="Michell C.T."/>
            <person name="Saber N."/>
            <person name="Kharbatia N.M."/>
            <person name="Rupper R.R."/>
            <person name="Sharp A.R."/>
            <person name="Dally N."/>
            <person name="Boughton B.A."/>
            <person name="Woo Y.H."/>
            <person name="Gao G."/>
            <person name="Schijlen E.G.W.M."/>
            <person name="Guo X."/>
            <person name="Momin A.A."/>
            <person name="Negrao S."/>
            <person name="Al-Babili S."/>
            <person name="Gehring C."/>
            <person name="Roessner U."/>
            <person name="Jung C."/>
            <person name="Murphy K."/>
            <person name="Arold S.T."/>
            <person name="Gojobori T."/>
            <person name="van der Linden C.G."/>
            <person name="van Loo E.N."/>
            <person name="Jellen E.N."/>
            <person name="Maughan P.J."/>
            <person name="Tester M."/>
        </authorList>
    </citation>
    <scope>NUCLEOTIDE SEQUENCE [LARGE SCALE GENOMIC DNA]</scope>
    <source>
        <strain evidence="1">cv. PI 614886</strain>
    </source>
</reference>